<keyword evidence="6 7" id="KW-0012">Acyltransferase</keyword>
<proteinExistence type="inferred from homology"/>
<protein>
    <recommendedName>
        <fullName evidence="7">Palmitoyltransferase</fullName>
        <ecNumber evidence="7">2.3.1.225</ecNumber>
    </recommendedName>
</protein>
<evidence type="ECO:0000259" key="8">
    <source>
        <dbReference type="Pfam" id="PF01529"/>
    </source>
</evidence>
<dbReference type="KEGG" id="lgi:LOTGIDRAFT_195011"/>
<evidence type="ECO:0000256" key="5">
    <source>
        <dbReference type="ARBA" id="ARBA00023136"/>
    </source>
</evidence>
<name>V3ZVE3_LOTGI</name>
<comment type="domain">
    <text evidence="7">The DHHC domain is required for palmitoyltransferase activity.</text>
</comment>
<keyword evidence="10" id="KW-1185">Reference proteome</keyword>
<keyword evidence="5 7" id="KW-0472">Membrane</keyword>
<keyword evidence="4 7" id="KW-1133">Transmembrane helix</keyword>
<evidence type="ECO:0000256" key="3">
    <source>
        <dbReference type="ARBA" id="ARBA00022692"/>
    </source>
</evidence>
<evidence type="ECO:0000256" key="1">
    <source>
        <dbReference type="ARBA" id="ARBA00004141"/>
    </source>
</evidence>
<evidence type="ECO:0000313" key="10">
    <source>
        <dbReference type="Proteomes" id="UP000030746"/>
    </source>
</evidence>
<dbReference type="InterPro" id="IPR001594">
    <property type="entry name" value="Palmitoyltrfase_DHHC"/>
</dbReference>
<feature type="transmembrane region" description="Helical" evidence="7">
    <location>
        <begin position="193"/>
        <end position="214"/>
    </location>
</feature>
<dbReference type="OrthoDB" id="302728at2759"/>
<gene>
    <name evidence="9" type="ORF">LOTGIDRAFT_195011</name>
</gene>
<dbReference type="EC" id="2.3.1.225" evidence="7"/>
<keyword evidence="2 7" id="KW-0808">Transferase</keyword>
<dbReference type="RefSeq" id="XP_009062798.1">
    <property type="nucleotide sequence ID" value="XM_009064550.1"/>
</dbReference>
<comment type="subcellular location">
    <subcellularLocation>
        <location evidence="1">Membrane</location>
        <topology evidence="1">Multi-pass membrane protein</topology>
    </subcellularLocation>
</comment>
<feature type="transmembrane region" description="Helical" evidence="7">
    <location>
        <begin position="138"/>
        <end position="156"/>
    </location>
</feature>
<dbReference type="Pfam" id="PF01529">
    <property type="entry name" value="DHHC"/>
    <property type="match status" value="1"/>
</dbReference>
<comment type="catalytic activity">
    <reaction evidence="7">
        <text>L-cysteinyl-[protein] + hexadecanoyl-CoA = S-hexadecanoyl-L-cysteinyl-[protein] + CoA</text>
        <dbReference type="Rhea" id="RHEA:36683"/>
        <dbReference type="Rhea" id="RHEA-COMP:10131"/>
        <dbReference type="Rhea" id="RHEA-COMP:11032"/>
        <dbReference type="ChEBI" id="CHEBI:29950"/>
        <dbReference type="ChEBI" id="CHEBI:57287"/>
        <dbReference type="ChEBI" id="CHEBI:57379"/>
        <dbReference type="ChEBI" id="CHEBI:74151"/>
        <dbReference type="EC" id="2.3.1.225"/>
    </reaction>
</comment>
<evidence type="ECO:0000256" key="4">
    <source>
        <dbReference type="ARBA" id="ARBA00022989"/>
    </source>
</evidence>
<evidence type="ECO:0000256" key="2">
    <source>
        <dbReference type="ARBA" id="ARBA00022679"/>
    </source>
</evidence>
<accession>V3ZVE3</accession>
<feature type="transmembrane region" description="Helical" evidence="7">
    <location>
        <begin position="45"/>
        <end position="64"/>
    </location>
</feature>
<sequence>MARRWKLPKTRNDRIALTVFCVGGLFLLWYELIHIMPFYVRQSGWNSWVYIHIITSLYLAHNIYGNMYMLATTDTTGSGMVWPTQGTSTENGWRYCDVCHCNYPPRSHHCKICDQCVLKRDHHCWFAGYCIGYHNHRYYLALVFHMVLAAIYCNVYNFQFVSQIKGGFGFWTILSFVGPHVGLMLGYYDLYTFFITTLTSTGSLLLFLFSWMLVIQMQQLKYGQTKHEHKRGIKIYNLGFFNNLKEIVGDNWHLVLLSPFFPSKLSGDGLKFSKVFPKSE</sequence>
<feature type="domain" description="Palmitoyltransferase DHHC" evidence="8">
    <location>
        <begin position="91"/>
        <end position="230"/>
    </location>
</feature>
<dbReference type="EMBL" id="KB203049">
    <property type="protein sequence ID" value="ESO86565.1"/>
    <property type="molecule type" value="Genomic_DNA"/>
</dbReference>
<dbReference type="AlphaFoldDB" id="V3ZVE3"/>
<evidence type="ECO:0000313" key="9">
    <source>
        <dbReference type="EMBL" id="ESO86565.1"/>
    </source>
</evidence>
<reference evidence="9 10" key="1">
    <citation type="journal article" date="2013" name="Nature">
        <title>Insights into bilaterian evolution from three spiralian genomes.</title>
        <authorList>
            <person name="Simakov O."/>
            <person name="Marletaz F."/>
            <person name="Cho S.J."/>
            <person name="Edsinger-Gonzales E."/>
            <person name="Havlak P."/>
            <person name="Hellsten U."/>
            <person name="Kuo D.H."/>
            <person name="Larsson T."/>
            <person name="Lv J."/>
            <person name="Arendt D."/>
            <person name="Savage R."/>
            <person name="Osoegawa K."/>
            <person name="de Jong P."/>
            <person name="Grimwood J."/>
            <person name="Chapman J.A."/>
            <person name="Shapiro H."/>
            <person name="Aerts A."/>
            <person name="Otillar R.P."/>
            <person name="Terry A.Y."/>
            <person name="Boore J.L."/>
            <person name="Grigoriev I.V."/>
            <person name="Lindberg D.R."/>
            <person name="Seaver E.C."/>
            <person name="Weisblat D.A."/>
            <person name="Putnam N.H."/>
            <person name="Rokhsar D.S."/>
        </authorList>
    </citation>
    <scope>NUCLEOTIDE SEQUENCE [LARGE SCALE GENOMIC DNA]</scope>
</reference>
<dbReference type="PANTHER" id="PTHR12246">
    <property type="entry name" value="PALMITOYLTRANSFERASE ZDHHC16"/>
    <property type="match status" value="1"/>
</dbReference>
<dbReference type="CTD" id="20245105"/>
<organism evidence="9 10">
    <name type="scientific">Lottia gigantea</name>
    <name type="common">Giant owl limpet</name>
    <dbReference type="NCBI Taxonomy" id="225164"/>
    <lineage>
        <taxon>Eukaryota</taxon>
        <taxon>Metazoa</taxon>
        <taxon>Spiralia</taxon>
        <taxon>Lophotrochozoa</taxon>
        <taxon>Mollusca</taxon>
        <taxon>Gastropoda</taxon>
        <taxon>Patellogastropoda</taxon>
        <taxon>Lottioidea</taxon>
        <taxon>Lottiidae</taxon>
        <taxon>Lottia</taxon>
    </lineage>
</organism>
<dbReference type="InterPro" id="IPR039859">
    <property type="entry name" value="PFA4/ZDH16/20/ERF2-like"/>
</dbReference>
<dbReference type="GO" id="GO:0016020">
    <property type="term" value="C:membrane"/>
    <property type="evidence" value="ECO:0007669"/>
    <property type="project" value="UniProtKB-SubCell"/>
</dbReference>
<evidence type="ECO:0000256" key="6">
    <source>
        <dbReference type="ARBA" id="ARBA00023315"/>
    </source>
</evidence>
<dbReference type="GO" id="GO:0019706">
    <property type="term" value="F:protein-cysteine S-palmitoyltransferase activity"/>
    <property type="evidence" value="ECO:0007669"/>
    <property type="project" value="UniProtKB-EC"/>
</dbReference>
<dbReference type="GeneID" id="20245105"/>
<dbReference type="OMA" id="RAHHCPV"/>
<keyword evidence="3 7" id="KW-0812">Transmembrane</keyword>
<evidence type="ECO:0000256" key="7">
    <source>
        <dbReference type="RuleBase" id="RU079119"/>
    </source>
</evidence>
<dbReference type="HOGENOM" id="CLU_027721_5_1_1"/>
<dbReference type="Proteomes" id="UP000030746">
    <property type="component" value="Unassembled WGS sequence"/>
</dbReference>
<comment type="similarity">
    <text evidence="7">Belongs to the DHHC palmitoyltransferase family.</text>
</comment>
<dbReference type="PROSITE" id="PS50216">
    <property type="entry name" value="DHHC"/>
    <property type="match status" value="1"/>
</dbReference>
<dbReference type="STRING" id="225164.V3ZVE3"/>
<feature type="transmembrane region" description="Helical" evidence="7">
    <location>
        <begin position="15"/>
        <end position="33"/>
    </location>
</feature>